<protein>
    <recommendedName>
        <fullName evidence="7">HAT C-terminal dimerisation domain-containing protein</fullName>
    </recommendedName>
</protein>
<dbReference type="Proteomes" id="UP000559256">
    <property type="component" value="Unassembled WGS sequence"/>
</dbReference>
<feature type="domain" description="HAT C-terminal dimerisation" evidence="7">
    <location>
        <begin position="768"/>
        <end position="846"/>
    </location>
</feature>
<organism evidence="8 9">
    <name type="scientific">Tetrapyrgos nigripes</name>
    <dbReference type="NCBI Taxonomy" id="182062"/>
    <lineage>
        <taxon>Eukaryota</taxon>
        <taxon>Fungi</taxon>
        <taxon>Dikarya</taxon>
        <taxon>Basidiomycota</taxon>
        <taxon>Agaricomycotina</taxon>
        <taxon>Agaricomycetes</taxon>
        <taxon>Agaricomycetidae</taxon>
        <taxon>Agaricales</taxon>
        <taxon>Marasmiineae</taxon>
        <taxon>Marasmiaceae</taxon>
        <taxon>Tetrapyrgos</taxon>
    </lineage>
</organism>
<evidence type="ECO:0000256" key="5">
    <source>
        <dbReference type="ARBA" id="ARBA00023242"/>
    </source>
</evidence>
<dbReference type="AlphaFoldDB" id="A0A8H5FYM9"/>
<comment type="subcellular location">
    <subcellularLocation>
        <location evidence="1">Nucleus</location>
    </subcellularLocation>
</comment>
<name>A0A8H5FYM9_9AGAR</name>
<dbReference type="SUPFAM" id="SSF140996">
    <property type="entry name" value="Hermes dimerisation domain"/>
    <property type="match status" value="1"/>
</dbReference>
<dbReference type="InterPro" id="IPR012337">
    <property type="entry name" value="RNaseH-like_sf"/>
</dbReference>
<keyword evidence="9" id="KW-1185">Reference proteome</keyword>
<proteinExistence type="predicted"/>
<evidence type="ECO:0000313" key="8">
    <source>
        <dbReference type="EMBL" id="KAF5353593.1"/>
    </source>
</evidence>
<comment type="caution">
    <text evidence="8">The sequence shown here is derived from an EMBL/GenBank/DDBJ whole genome shotgun (WGS) entry which is preliminary data.</text>
</comment>
<feature type="region of interest" description="Disordered" evidence="6">
    <location>
        <begin position="1"/>
        <end position="139"/>
    </location>
</feature>
<dbReference type="Pfam" id="PF05699">
    <property type="entry name" value="Dimer_Tnp_hAT"/>
    <property type="match status" value="1"/>
</dbReference>
<feature type="compositionally biased region" description="Polar residues" evidence="6">
    <location>
        <begin position="46"/>
        <end position="57"/>
    </location>
</feature>
<evidence type="ECO:0000256" key="6">
    <source>
        <dbReference type="SAM" id="MobiDB-lite"/>
    </source>
</evidence>
<evidence type="ECO:0000256" key="1">
    <source>
        <dbReference type="ARBA" id="ARBA00004123"/>
    </source>
</evidence>
<dbReference type="OrthoDB" id="2677917at2759"/>
<dbReference type="EMBL" id="JAACJM010000063">
    <property type="protein sequence ID" value="KAF5353593.1"/>
    <property type="molecule type" value="Genomic_DNA"/>
</dbReference>
<accession>A0A8H5FYM9</accession>
<gene>
    <name evidence="8" type="ORF">D9758_013778</name>
</gene>
<feature type="compositionally biased region" description="Low complexity" evidence="6">
    <location>
        <begin position="120"/>
        <end position="131"/>
    </location>
</feature>
<dbReference type="PANTHER" id="PTHR46481:SF10">
    <property type="entry name" value="ZINC FINGER BED DOMAIN-CONTAINING PROTEIN 39"/>
    <property type="match status" value="1"/>
</dbReference>
<dbReference type="InterPro" id="IPR008906">
    <property type="entry name" value="HATC_C_dom"/>
</dbReference>
<dbReference type="PANTHER" id="PTHR46481">
    <property type="entry name" value="ZINC FINGER BED DOMAIN-CONTAINING PROTEIN 4"/>
    <property type="match status" value="1"/>
</dbReference>
<feature type="compositionally biased region" description="Low complexity" evidence="6">
    <location>
        <begin position="58"/>
        <end position="71"/>
    </location>
</feature>
<keyword evidence="2" id="KW-0479">Metal-binding</keyword>
<evidence type="ECO:0000313" key="9">
    <source>
        <dbReference type="Proteomes" id="UP000559256"/>
    </source>
</evidence>
<dbReference type="GO" id="GO:0005634">
    <property type="term" value="C:nucleus"/>
    <property type="evidence" value="ECO:0007669"/>
    <property type="project" value="UniProtKB-SubCell"/>
</dbReference>
<evidence type="ECO:0000256" key="4">
    <source>
        <dbReference type="ARBA" id="ARBA00022833"/>
    </source>
</evidence>
<evidence type="ECO:0000256" key="3">
    <source>
        <dbReference type="ARBA" id="ARBA00022771"/>
    </source>
</evidence>
<evidence type="ECO:0000256" key="2">
    <source>
        <dbReference type="ARBA" id="ARBA00022723"/>
    </source>
</evidence>
<sequence>MAEGAVDPKLQPKEAKRKSIATARATGIDSLDSRPSKKQKAPDGASLNTGAESTNNETSATKAKGTTSKASNVAAKIAKKASTTVKKVLASKKGKRKETEQSDVENNTTRSTSVIDVDGSDSASESGASESSPEDEALELTDEAELCQKMKTWTAPVYAFYDPIPTIEYINGRKCQVFKCSGTACRKEIRRYQDKSDANATKGLRDHIQSCKCWGAAVLENVKNLKGDEARKAARSYLKDETITAAFQRVNKGTVTYSHRQHTKTETRAEIVRWVAESARPFTIVRDRGFMCLMKTGRPGYYLPHPTTVSRDVKTVFAKSRRRIASLLREYNGRLNFATDAWTSPNHRAYVAVTVHLEQEGVPLSFLLDFIELGKSHSGENLGIAFLGILKDFGIESKILGITCDNASNNDKMIAYLERNLIEFPGASSHIRCFNHVVNLTAKSLLKLFDASTKKKAEDMDEVEHALTELAVGMDVEELQTQIREGNSESAKGEDQPDLIVDMLEGFDEDEAEELRRKIVPVTQVLVKLRKISFKTINSSTLLLPQWFSILKEHKKKETVIPRDVQTRWNSSHDMLDYSCIHKQYINEYMSEDAKDILSEFSLTKVEWKIAEQLREVLSILKDATVYFSRSTPNLATVIPSMDYINNEFEKMILNTELDPAIRAAVSLARVTLNKYYAKTSDVYRIAMVLHPRHKLNYFKSELKYSAASLHSLKLIVRGEFDQGYKKELVDDETSDEMDVDEVEETVKNQFDNLPSLAPPTAQTLRDELDKYLDSDPEAVEDVLVWWYGKKKTFPCLYCMALDYLTIPATSTDVERHFSRGRLLLPYVRNRLKAQTTRSLMCLGQWSPLGMIHDDDIKAVVLLDEIPLEEGDEDGDIEIPEGWDRIDSDIEDGI</sequence>
<feature type="compositionally biased region" description="Polar residues" evidence="6">
    <location>
        <begin position="104"/>
        <end position="114"/>
    </location>
</feature>
<keyword evidence="3" id="KW-0863">Zinc-finger</keyword>
<keyword evidence="4" id="KW-0862">Zinc</keyword>
<dbReference type="GO" id="GO:0046983">
    <property type="term" value="F:protein dimerization activity"/>
    <property type="evidence" value="ECO:0007669"/>
    <property type="project" value="InterPro"/>
</dbReference>
<dbReference type="GO" id="GO:0008270">
    <property type="term" value="F:zinc ion binding"/>
    <property type="evidence" value="ECO:0007669"/>
    <property type="project" value="UniProtKB-KW"/>
</dbReference>
<keyword evidence="5" id="KW-0539">Nucleus</keyword>
<dbReference type="InterPro" id="IPR052035">
    <property type="entry name" value="ZnF_BED_domain_contain"/>
</dbReference>
<evidence type="ECO:0000259" key="7">
    <source>
        <dbReference type="Pfam" id="PF05699"/>
    </source>
</evidence>
<reference evidence="8 9" key="1">
    <citation type="journal article" date="2020" name="ISME J.">
        <title>Uncovering the hidden diversity of litter-decomposition mechanisms in mushroom-forming fungi.</title>
        <authorList>
            <person name="Floudas D."/>
            <person name="Bentzer J."/>
            <person name="Ahren D."/>
            <person name="Johansson T."/>
            <person name="Persson P."/>
            <person name="Tunlid A."/>
        </authorList>
    </citation>
    <scope>NUCLEOTIDE SEQUENCE [LARGE SCALE GENOMIC DNA]</scope>
    <source>
        <strain evidence="8 9">CBS 291.85</strain>
    </source>
</reference>
<dbReference type="SUPFAM" id="SSF53098">
    <property type="entry name" value="Ribonuclease H-like"/>
    <property type="match status" value="1"/>
</dbReference>